<feature type="active site" description="Nucleophile" evidence="2">
    <location>
        <position position="123"/>
    </location>
</feature>
<dbReference type="GO" id="GO:0016787">
    <property type="term" value="F:hydrolase activity"/>
    <property type="evidence" value="ECO:0007669"/>
    <property type="project" value="UniProtKB-UniRule"/>
</dbReference>
<keyword evidence="2" id="KW-0442">Lipid degradation</keyword>
<dbReference type="RefSeq" id="WP_109872093.1">
    <property type="nucleotide sequence ID" value="NZ_QGNA01000004.1"/>
</dbReference>
<keyword evidence="6" id="KW-1185">Reference proteome</keyword>
<dbReference type="EMBL" id="QGNA01000004">
    <property type="protein sequence ID" value="PWS35727.1"/>
    <property type="molecule type" value="Genomic_DNA"/>
</dbReference>
<evidence type="ECO:0000256" key="1">
    <source>
        <dbReference type="ARBA" id="ARBA00023098"/>
    </source>
</evidence>
<dbReference type="InterPro" id="IPR006311">
    <property type="entry name" value="TAT_signal"/>
</dbReference>
<feature type="chain" id="PRO_5016455052" evidence="3">
    <location>
        <begin position="31"/>
        <end position="408"/>
    </location>
</feature>
<feature type="short sequence motif" description="GXGXXG" evidence="2">
    <location>
        <begin position="92"/>
        <end position="97"/>
    </location>
</feature>
<keyword evidence="3" id="KW-0732">Signal</keyword>
<sequence>MGNPLTHRRRLLALGAGAALSGCAMPVRMAAVPSGQALKASVLGLPNERFFPTLGVGPLEREVMAVLAHGQEFRGAAPGARTQPLNLLAVSGGGENGAFGAGLLMGWSEQGSRPVFDLVTGVSTGALTAPFAFLGPAYDGALREVYTNITAADVLRQRWLPSAIWDDALADNTPLLGTIGRYLNETMLAEIARGYREGRLLLIGTTNLDAQLPVIWNIGAIADSGHPGAAELIRRILLASAAIPGAFSPVMIDVTLDGVRHQEMHVDGGAVAQAFLYPQALTRDRRQRIARRQPVLPITAYVIRNARLDPEWTSVDRRTMGIAGRAISTMIATSGLNDVLRIYNTTQMDRVGFQLAFIGPEFDGVLTSPFEQSYMRALYAYGLARGRTGQAAWVSAPPFLSAEPGAAR</sequence>
<accession>A0A317FCI9</accession>
<comment type="caution">
    <text evidence="5">The sequence shown here is derived from an EMBL/GenBank/DDBJ whole genome shotgun (WGS) entry which is preliminary data.</text>
</comment>
<feature type="active site" description="Proton acceptor" evidence="2">
    <location>
        <position position="267"/>
    </location>
</feature>
<dbReference type="PROSITE" id="PS51318">
    <property type="entry name" value="TAT"/>
    <property type="match status" value="1"/>
</dbReference>
<dbReference type="PROSITE" id="PS51635">
    <property type="entry name" value="PNPLA"/>
    <property type="match status" value="1"/>
</dbReference>
<organism evidence="5 6">
    <name type="scientific">Falsiroseomonas bella</name>
    <dbReference type="NCBI Taxonomy" id="2184016"/>
    <lineage>
        <taxon>Bacteria</taxon>
        <taxon>Pseudomonadati</taxon>
        <taxon>Pseudomonadota</taxon>
        <taxon>Alphaproteobacteria</taxon>
        <taxon>Acetobacterales</taxon>
        <taxon>Roseomonadaceae</taxon>
        <taxon>Falsiroseomonas</taxon>
    </lineage>
</organism>
<dbReference type="GO" id="GO:0016042">
    <property type="term" value="P:lipid catabolic process"/>
    <property type="evidence" value="ECO:0007669"/>
    <property type="project" value="UniProtKB-UniRule"/>
</dbReference>
<dbReference type="Pfam" id="PF01734">
    <property type="entry name" value="Patatin"/>
    <property type="match status" value="1"/>
</dbReference>
<evidence type="ECO:0000313" key="6">
    <source>
        <dbReference type="Proteomes" id="UP000245765"/>
    </source>
</evidence>
<reference evidence="6" key="1">
    <citation type="submission" date="2018-05" db="EMBL/GenBank/DDBJ databases">
        <authorList>
            <person name="Du Z."/>
            <person name="Wang X."/>
        </authorList>
    </citation>
    <scope>NUCLEOTIDE SEQUENCE [LARGE SCALE GENOMIC DNA]</scope>
    <source>
        <strain evidence="6">CQN31</strain>
    </source>
</reference>
<dbReference type="InterPro" id="IPR002641">
    <property type="entry name" value="PNPLA_dom"/>
</dbReference>
<dbReference type="Gene3D" id="3.40.1090.10">
    <property type="entry name" value="Cytosolic phospholipase A2 catalytic domain"/>
    <property type="match status" value="1"/>
</dbReference>
<evidence type="ECO:0000313" key="5">
    <source>
        <dbReference type="EMBL" id="PWS35727.1"/>
    </source>
</evidence>
<feature type="short sequence motif" description="GXSXG" evidence="2">
    <location>
        <begin position="121"/>
        <end position="125"/>
    </location>
</feature>
<keyword evidence="2" id="KW-0378">Hydrolase</keyword>
<proteinExistence type="predicted"/>
<dbReference type="Proteomes" id="UP000245765">
    <property type="component" value="Unassembled WGS sequence"/>
</dbReference>
<name>A0A317FCI9_9PROT</name>
<dbReference type="OrthoDB" id="323481at2"/>
<dbReference type="SUPFAM" id="SSF52151">
    <property type="entry name" value="FabD/lysophospholipase-like"/>
    <property type="match status" value="1"/>
</dbReference>
<feature type="signal peptide" evidence="3">
    <location>
        <begin position="1"/>
        <end position="30"/>
    </location>
</feature>
<protein>
    <submittedName>
        <fullName evidence="5">Patatin</fullName>
    </submittedName>
</protein>
<dbReference type="AlphaFoldDB" id="A0A317FCI9"/>
<keyword evidence="1 2" id="KW-0443">Lipid metabolism</keyword>
<evidence type="ECO:0000256" key="2">
    <source>
        <dbReference type="PROSITE-ProRule" id="PRU01161"/>
    </source>
</evidence>
<evidence type="ECO:0000256" key="3">
    <source>
        <dbReference type="SAM" id="SignalP"/>
    </source>
</evidence>
<feature type="short sequence motif" description="DGA/G" evidence="2">
    <location>
        <begin position="267"/>
        <end position="269"/>
    </location>
</feature>
<dbReference type="InterPro" id="IPR016035">
    <property type="entry name" value="Acyl_Trfase/lysoPLipase"/>
</dbReference>
<evidence type="ECO:0000259" key="4">
    <source>
        <dbReference type="PROSITE" id="PS51635"/>
    </source>
</evidence>
<gene>
    <name evidence="5" type="ORF">DFH01_19265</name>
</gene>
<feature type="domain" description="PNPLA" evidence="4">
    <location>
        <begin position="88"/>
        <end position="283"/>
    </location>
</feature>